<keyword evidence="5" id="KW-0645">Protease</keyword>
<accession>A0A7W9SU95</accession>
<reference evidence="5 6" key="1">
    <citation type="submission" date="2020-08" db="EMBL/GenBank/DDBJ databases">
        <title>Genomic Encyclopedia of Type Strains, Phase IV (KMG-IV): sequencing the most valuable type-strain genomes for metagenomic binning, comparative biology and taxonomic classification.</title>
        <authorList>
            <person name="Goeker M."/>
        </authorList>
    </citation>
    <scope>NUCLEOTIDE SEQUENCE [LARGE SCALE GENOMIC DNA]</scope>
    <source>
        <strain evidence="5 6">DSM 23562</strain>
    </source>
</reference>
<dbReference type="RefSeq" id="WP_184200656.1">
    <property type="nucleotide sequence ID" value="NZ_JACHGW010000004.1"/>
</dbReference>
<dbReference type="Gene3D" id="3.40.50.1820">
    <property type="entry name" value="alpha/beta hydrolase"/>
    <property type="match status" value="1"/>
</dbReference>
<keyword evidence="3" id="KW-0732">Signal</keyword>
<feature type="compositionally biased region" description="Pro residues" evidence="2">
    <location>
        <begin position="329"/>
        <end position="341"/>
    </location>
</feature>
<sequence>MAPSRVSRLSLALSCSLLFLSAAYAQQPLPARVNGGGTINQLQPASTTPVATKRPLQHYDYELWKSIQLPQLSRDGKWAAYVIAPTEGDGTLFIRSTNSPTEYKIPRGRAPQLTPDSRFVIFTIGAPFAESEKARKEKKPPLPSALGILDLTTGKTETIEKVRRFTLASEGSRWLAYQLEKAAPPAPTGGGGGGKDQPPAGRQGRRPQGAPLPGGADGPAGGAPNQPTGAELTVRDLSTGQSTTISDVVEFVWNKAGTRLAYSVDSKDDTKDGLFVRELGKVGDVAVSAGPSELRGIAWDDAGEQLVFVRTPKAPAAAAPTPASTGAPAPQPPAAAPTIPPAPVRERVSSLWHWRVGEGKATELLTERSPGVPAGWQLADGSSARFSKDGSRLSLSLAPKPAPKPKDPVEPLAVDIWSSGDGLLQTMQKLRAGARPSYPALLSLKSKKLTVLSGPDLPTVFVGDETKRWTLGRDAKPYQQLTSWDQSYDDVYLVDIESGERKKVLTKAGGAVLLSPTEKYLVWWDQARRTWLCRGVNSEKVVNLGEKVPQALWDEDDDHPAPPPPYGSAGWTEGDKSILVYDKFDLWEVNPENGDARQVTGGRKAGLVFRMSRVGFDPEKPAVPTDKPILFTVNDLASRAEGYWQLPSLRSGRPSKLLMDDCSFGPPTKARDAETVLFTRERFDQFPDLWLAPSVAKIPQAERITDANPQQKDFVWGKSDLITYTTGDGQKLPAVLTLPDNFDPNKKYPLMVYIYERMADQLHNYVRPGVGTNINVSRYVSNGYIVLRPDITYRTGYPGESAMKCVVPAVQEVLRRGYIDEKRIGIQGHSWGAYEITYMITRTNLFRAVEAGAAVSNMVSAYGGIRYESGMSRAFQYERTQSRIGGPPWTDPLKYIENSPIFWVDKVQTPYLSMHNDADGAVPWTQGIEFFSAMRRLGKEAFMFNYNGEGHGLTNRDMMKHWTVHLAEFFDHYLLNAPRPDWMKTGVPYTERGARDLRPFYTRPESKTP</sequence>
<dbReference type="GO" id="GO:0004177">
    <property type="term" value="F:aminopeptidase activity"/>
    <property type="evidence" value="ECO:0007669"/>
    <property type="project" value="UniProtKB-KW"/>
</dbReference>
<organism evidence="5 6">
    <name type="scientific">Armatimonas rosea</name>
    <dbReference type="NCBI Taxonomy" id="685828"/>
    <lineage>
        <taxon>Bacteria</taxon>
        <taxon>Bacillati</taxon>
        <taxon>Armatimonadota</taxon>
        <taxon>Armatimonadia</taxon>
        <taxon>Armatimonadales</taxon>
        <taxon>Armatimonadaceae</taxon>
        <taxon>Armatimonas</taxon>
    </lineage>
</organism>
<dbReference type="SUPFAM" id="SSF82171">
    <property type="entry name" value="DPP6 N-terminal domain-like"/>
    <property type="match status" value="1"/>
</dbReference>
<dbReference type="PANTHER" id="PTHR42776:SF4">
    <property type="entry name" value="ACYLAMINO-ACID-RELEASING ENZYME"/>
    <property type="match status" value="1"/>
</dbReference>
<dbReference type="GO" id="GO:0004252">
    <property type="term" value="F:serine-type endopeptidase activity"/>
    <property type="evidence" value="ECO:0007669"/>
    <property type="project" value="TreeGrafter"/>
</dbReference>
<keyword evidence="1" id="KW-0378">Hydrolase</keyword>
<feature type="compositionally biased region" description="Low complexity" evidence="2">
    <location>
        <begin position="196"/>
        <end position="214"/>
    </location>
</feature>
<dbReference type="InterPro" id="IPR001375">
    <property type="entry name" value="Peptidase_S9_cat"/>
</dbReference>
<dbReference type="Proteomes" id="UP000520814">
    <property type="component" value="Unassembled WGS sequence"/>
</dbReference>
<dbReference type="InterPro" id="IPR029058">
    <property type="entry name" value="AB_hydrolase_fold"/>
</dbReference>
<evidence type="ECO:0000256" key="1">
    <source>
        <dbReference type="ARBA" id="ARBA00022801"/>
    </source>
</evidence>
<evidence type="ECO:0000313" key="6">
    <source>
        <dbReference type="Proteomes" id="UP000520814"/>
    </source>
</evidence>
<dbReference type="PANTHER" id="PTHR42776">
    <property type="entry name" value="SERINE PEPTIDASE S9 FAMILY MEMBER"/>
    <property type="match status" value="1"/>
</dbReference>
<dbReference type="AlphaFoldDB" id="A0A7W9SU95"/>
<dbReference type="Pfam" id="PF00326">
    <property type="entry name" value="Peptidase_S9"/>
    <property type="match status" value="1"/>
</dbReference>
<feature type="region of interest" description="Disordered" evidence="2">
    <location>
        <begin position="182"/>
        <end position="230"/>
    </location>
</feature>
<feature type="domain" description="Peptidase S9 prolyl oligopeptidase catalytic" evidence="4">
    <location>
        <begin position="806"/>
        <end position="974"/>
    </location>
</feature>
<evidence type="ECO:0000256" key="3">
    <source>
        <dbReference type="SAM" id="SignalP"/>
    </source>
</evidence>
<evidence type="ECO:0000313" key="5">
    <source>
        <dbReference type="EMBL" id="MBB6052153.1"/>
    </source>
</evidence>
<evidence type="ECO:0000256" key="2">
    <source>
        <dbReference type="SAM" id="MobiDB-lite"/>
    </source>
</evidence>
<dbReference type="GO" id="GO:0006508">
    <property type="term" value="P:proteolysis"/>
    <property type="evidence" value="ECO:0007669"/>
    <property type="project" value="InterPro"/>
</dbReference>
<comment type="caution">
    <text evidence="5">The sequence shown here is derived from an EMBL/GenBank/DDBJ whole genome shotgun (WGS) entry which is preliminary data.</text>
</comment>
<dbReference type="EMBL" id="JACHGW010000004">
    <property type="protein sequence ID" value="MBB6052153.1"/>
    <property type="molecule type" value="Genomic_DNA"/>
</dbReference>
<feature type="signal peptide" evidence="3">
    <location>
        <begin position="1"/>
        <end position="25"/>
    </location>
</feature>
<dbReference type="SUPFAM" id="SSF53474">
    <property type="entry name" value="alpha/beta-Hydrolases"/>
    <property type="match status" value="1"/>
</dbReference>
<keyword evidence="6" id="KW-1185">Reference proteome</keyword>
<gene>
    <name evidence="5" type="ORF">HNQ39_003974</name>
</gene>
<feature type="compositionally biased region" description="Low complexity" evidence="2">
    <location>
        <begin position="313"/>
        <end position="328"/>
    </location>
</feature>
<proteinExistence type="predicted"/>
<feature type="chain" id="PRO_5030794579" evidence="3">
    <location>
        <begin position="26"/>
        <end position="1009"/>
    </location>
</feature>
<name>A0A7W9SU95_ARMRO</name>
<protein>
    <submittedName>
        <fullName evidence="5">Dipeptidyl aminopeptidase/acylaminoacyl peptidase</fullName>
    </submittedName>
</protein>
<keyword evidence="5" id="KW-0031">Aminopeptidase</keyword>
<feature type="region of interest" description="Disordered" evidence="2">
    <location>
        <begin position="313"/>
        <end position="341"/>
    </location>
</feature>
<evidence type="ECO:0000259" key="4">
    <source>
        <dbReference type="Pfam" id="PF00326"/>
    </source>
</evidence>